<keyword evidence="2" id="KW-1185">Reference proteome</keyword>
<dbReference type="AlphaFoldDB" id="A0AAD7MQB9"/>
<name>A0AAD7MQB9_9AGAR</name>
<gene>
    <name evidence="1" type="ORF">DFH07DRAFT_853027</name>
</gene>
<comment type="caution">
    <text evidence="1">The sequence shown here is derived from an EMBL/GenBank/DDBJ whole genome shotgun (WGS) entry which is preliminary data.</text>
</comment>
<reference evidence="1" key="1">
    <citation type="submission" date="2023-03" db="EMBL/GenBank/DDBJ databases">
        <title>Massive genome expansion in bonnet fungi (Mycena s.s.) driven by repeated elements and novel gene families across ecological guilds.</title>
        <authorList>
            <consortium name="Lawrence Berkeley National Laboratory"/>
            <person name="Harder C.B."/>
            <person name="Miyauchi S."/>
            <person name="Viragh M."/>
            <person name="Kuo A."/>
            <person name="Thoen E."/>
            <person name="Andreopoulos B."/>
            <person name="Lu D."/>
            <person name="Skrede I."/>
            <person name="Drula E."/>
            <person name="Henrissat B."/>
            <person name="Morin E."/>
            <person name="Kohler A."/>
            <person name="Barry K."/>
            <person name="LaButti K."/>
            <person name="Morin E."/>
            <person name="Salamov A."/>
            <person name="Lipzen A."/>
            <person name="Mereny Z."/>
            <person name="Hegedus B."/>
            <person name="Baldrian P."/>
            <person name="Stursova M."/>
            <person name="Weitz H."/>
            <person name="Taylor A."/>
            <person name="Grigoriev I.V."/>
            <person name="Nagy L.G."/>
            <person name="Martin F."/>
            <person name="Kauserud H."/>
        </authorList>
    </citation>
    <scope>NUCLEOTIDE SEQUENCE</scope>
    <source>
        <strain evidence="1">CBHHK188m</strain>
    </source>
</reference>
<dbReference type="EMBL" id="JARJLG010000221">
    <property type="protein sequence ID" value="KAJ7726271.1"/>
    <property type="molecule type" value="Genomic_DNA"/>
</dbReference>
<dbReference type="Proteomes" id="UP001215280">
    <property type="component" value="Unassembled WGS sequence"/>
</dbReference>
<proteinExistence type="predicted"/>
<evidence type="ECO:0000313" key="2">
    <source>
        <dbReference type="Proteomes" id="UP001215280"/>
    </source>
</evidence>
<evidence type="ECO:0000313" key="1">
    <source>
        <dbReference type="EMBL" id="KAJ7726271.1"/>
    </source>
</evidence>
<organism evidence="1 2">
    <name type="scientific">Mycena maculata</name>
    <dbReference type="NCBI Taxonomy" id="230809"/>
    <lineage>
        <taxon>Eukaryota</taxon>
        <taxon>Fungi</taxon>
        <taxon>Dikarya</taxon>
        <taxon>Basidiomycota</taxon>
        <taxon>Agaricomycotina</taxon>
        <taxon>Agaricomycetes</taxon>
        <taxon>Agaricomycetidae</taxon>
        <taxon>Agaricales</taxon>
        <taxon>Marasmiineae</taxon>
        <taxon>Mycenaceae</taxon>
        <taxon>Mycena</taxon>
    </lineage>
</organism>
<protein>
    <submittedName>
        <fullName evidence="1">Uncharacterized protein</fullName>
    </submittedName>
</protein>
<sequence length="291" mass="33161">MDVSYPRCRDEPFLINDPTLSLADKVIQWNFLNSHNHFLIACAALKNNIELARTVNVGIFIRLVGERTGAKYDNRTFIIERVTLFPREYSDGLAGRTKWTKGNTNPDDAEAHQAHSKIFVGYCMLPNGKLADTQLWILPVSSFKEHPSAKFRPPSIHHSCQPRCHPFPCSFWPLPRDISEFDLEAAEKPGEYAAYSFDHHLALSGLHGQGVIGIENEDGTRIPLLKRAQNGHMRWCAPGETDTSGPAVYKKHLVNPSRLVKKIWEDLKFWYEVQDKALATSEKRWPLKSRD</sequence>
<accession>A0AAD7MQB9</accession>